<dbReference type="HOGENOM" id="CLU_079283_4_1_14"/>
<evidence type="ECO:0000259" key="1">
    <source>
        <dbReference type="Pfam" id="PF01592"/>
    </source>
</evidence>
<evidence type="ECO:0007829" key="4">
    <source>
        <dbReference type="PDB" id="8ZTQ"/>
    </source>
</evidence>
<dbReference type="GO" id="GO:0051536">
    <property type="term" value="F:iron-sulfur cluster binding"/>
    <property type="evidence" value="ECO:0007669"/>
    <property type="project" value="InterPro"/>
</dbReference>
<dbReference type="InterPro" id="IPR002871">
    <property type="entry name" value="NIF_FeS_clus_asmbl_NifU_N"/>
</dbReference>
<dbReference type="GO" id="GO:0005506">
    <property type="term" value="F:iron ion binding"/>
    <property type="evidence" value="ECO:0007669"/>
    <property type="project" value="InterPro"/>
</dbReference>
<protein>
    <submittedName>
        <fullName evidence="2">Nitrogen fixation protein NifU</fullName>
    </submittedName>
</protein>
<dbReference type="STRING" id="272633.gene:10731865"/>
<keyword evidence="4" id="KW-0002">3D-structure</keyword>
<gene>
    <name evidence="2" type="ordered locus">MYPE7420</name>
</gene>
<dbReference type="SMR" id="Q8EV25"/>
<accession>Q8EV25</accession>
<dbReference type="KEGG" id="mpe:MYPE7420"/>
<dbReference type="InParanoid" id="Q8EV25"/>
<reference evidence="2 3" key="1">
    <citation type="journal article" date="2002" name="Nucleic Acids Res.">
        <title>The complete genomic sequence of Mycoplasma penetrans, an intracellular bacterial pathogen in humans.</title>
        <authorList>
            <person name="Sasaki Y."/>
            <person name="Ishikawa J."/>
            <person name="Yamashita A."/>
            <person name="Oshima K."/>
            <person name="Kenri T."/>
            <person name="Furuya K."/>
            <person name="Yoshino C."/>
            <person name="Horino A."/>
            <person name="Shiba T."/>
            <person name="Sasaki T."/>
            <person name="Hattori M."/>
        </authorList>
    </citation>
    <scope>NUCLEOTIDE SEQUENCE [LARGE SCALE GENOMIC DNA]</scope>
    <source>
        <strain evidence="2 3">HF-2</strain>
    </source>
</reference>
<dbReference type="RefSeq" id="WP_011077565.1">
    <property type="nucleotide sequence ID" value="NC_004432.1"/>
</dbReference>
<organism evidence="2 3">
    <name type="scientific">Malacoplasma penetrans (strain HF-2)</name>
    <name type="common">Mycoplasma penetrans</name>
    <dbReference type="NCBI Taxonomy" id="272633"/>
    <lineage>
        <taxon>Bacteria</taxon>
        <taxon>Bacillati</taxon>
        <taxon>Mycoplasmatota</taxon>
        <taxon>Mycoplasmoidales</taxon>
        <taxon>Mycoplasmoidaceae</taxon>
        <taxon>Malacoplasma</taxon>
    </lineage>
</organism>
<dbReference type="PDB" id="8ZTQ">
    <property type="method" value="X-ray"/>
    <property type="resolution" value="2.89 A"/>
    <property type="chains" value="A/B=1-148"/>
</dbReference>
<feature type="binding site" evidence="4">
    <location>
        <position position="134"/>
    </location>
    <ligand>
        <name>Zn(2+)</name>
        <dbReference type="ChEBI" id="CHEBI:29105"/>
    </ligand>
</feature>
<feature type="binding site" evidence="4">
    <location>
        <position position="48"/>
    </location>
    <ligand>
        <name>Zn(2+)</name>
        <dbReference type="ChEBI" id="CHEBI:29105"/>
    </ligand>
</feature>
<keyword evidence="4" id="KW-0862">Zinc</keyword>
<dbReference type="CDD" id="cd06664">
    <property type="entry name" value="IscU_like"/>
    <property type="match status" value="1"/>
</dbReference>
<dbReference type="Pfam" id="PF01592">
    <property type="entry name" value="NifU_N"/>
    <property type="match status" value="1"/>
</dbReference>
<reference evidence="4" key="2">
    <citation type="journal article" date="2025" name="Int. J. Biol. Macromol.">
        <title>The reduced interaction between SufS and SufU in Mycoplasma penetrans results in diminished sulfotransferase activity.</title>
        <authorList>
            <person name="Ma D."/>
            <person name="Yao H."/>
            <person name="Liu Y."/>
            <person name="Gong W."/>
            <person name="Zhao Y."/>
            <person name="Wang R."/>
            <person name="Wu C."/>
            <person name="Wang W."/>
            <person name="Wang H."/>
        </authorList>
    </citation>
    <scope>X-RAY CRYSTALLOGRAPHY (2.89 ANGSTROMS) IN COMPLEX WITH ZN(2+)</scope>
</reference>
<evidence type="ECO:0000313" key="3">
    <source>
        <dbReference type="Proteomes" id="UP000002522"/>
    </source>
</evidence>
<feature type="binding site" evidence="4">
    <location>
        <position position="73"/>
    </location>
    <ligand>
        <name>Zn(2+)</name>
        <dbReference type="ChEBI" id="CHEBI:29105"/>
    </ligand>
</feature>
<dbReference type="GO" id="GO:0016226">
    <property type="term" value="P:iron-sulfur cluster assembly"/>
    <property type="evidence" value="ECO:0007669"/>
    <property type="project" value="InterPro"/>
</dbReference>
<sequence length="148" mass="16809">MGYFSDDEAQSRKLILDHYEIPDNKISEDEASKLNDIYVSFNNRTASCIDNLTLYLKEENGIIVDVKFSGIGCAISTASTDIFCTMIKNKKVNDISDLIRKYFNMIDGDSFNEEELQYLSVFKNISKQLNRIKCAKVGIVAIEQLVTK</sequence>
<feature type="binding site" evidence="4">
    <location>
        <position position="50"/>
    </location>
    <ligand>
        <name>Zn(2+)</name>
        <dbReference type="ChEBI" id="CHEBI:29105"/>
    </ligand>
</feature>
<dbReference type="FunCoup" id="Q8EV25">
    <property type="interactions" value="192"/>
</dbReference>
<dbReference type="EMBL" id="BA000026">
    <property type="protein sequence ID" value="BAC44536.1"/>
    <property type="molecule type" value="Genomic_DNA"/>
</dbReference>
<feature type="domain" description="NIF system FeS cluster assembly NifU N-terminal" evidence="1">
    <location>
        <begin position="12"/>
        <end position="98"/>
    </location>
</feature>
<proteinExistence type="evidence at protein level"/>
<name>Q8EV25_MALP2</name>
<keyword evidence="4" id="KW-0479">Metal-binding</keyword>
<dbReference type="Gene3D" id="3.90.1010.10">
    <property type="match status" value="1"/>
</dbReference>
<dbReference type="eggNOG" id="COG0822">
    <property type="taxonomic scope" value="Bacteria"/>
</dbReference>
<dbReference type="SUPFAM" id="SSF82649">
    <property type="entry name" value="SufE/NifU"/>
    <property type="match status" value="1"/>
</dbReference>
<dbReference type="AlphaFoldDB" id="Q8EV25"/>
<evidence type="ECO:0000313" key="2">
    <source>
        <dbReference type="EMBL" id="BAC44536.1"/>
    </source>
</evidence>
<keyword evidence="3" id="KW-1185">Reference proteome</keyword>
<dbReference type="Proteomes" id="UP000002522">
    <property type="component" value="Chromosome"/>
</dbReference>